<dbReference type="Pfam" id="PF01535">
    <property type="entry name" value="PPR"/>
    <property type="match status" value="3"/>
</dbReference>
<dbReference type="InterPro" id="IPR002885">
    <property type="entry name" value="PPR_rpt"/>
</dbReference>
<sequence>MDVHNLVALLISSTLSNTLAKGKLLHAKAICLGLQNSIDICKSLINFYVFFRLLDSALLVLKSIDNPSEISLWNTLIAAFSKNQMHGEALRLYDRCHLFPFVKPDAFTYPSALKSCSGLNDARKGRAIHARLLKSGFNGDVVVSSSLVGMYAKCGHFNSAIKLFAEMPERDVACWNTVISCYYQDGQASKALEMFDAMTGCGFKPDSVTFSTIFSACARLSDLERGKRIHEGFSRSGHEMDGFVSAAIVDMYGKCGCLAKAREVFDQISVKTVVAWNSMINGYSLKGDSNSCFQLFSAMNEEGIRPTSTTISSLLMVCSRISSIRSGKFIHGYSLRNRIEIDIFVTTSLIDFYLKCGGIRQSDFIFQKSPKNNVVVWNVMISGHVASGLCRESIDVFHSMKLYDVKPDAITFTSCLSACTQLTALQQGREIHEQIRSHNFDSNEIVACALVELYAKCGALGDAREVFDRLPLKDAVSWTSMIAAYGSNGRVSEALALFEEMRRMKARPDCVTFLALISACCHGGLADAGVRYFHEMTTKYEIEPGLEHYSCLIDLLGRLGRLREAHGVLQRLPALKTDAGAVGSFFSACCLHGNLELGEEAARLLLEKDPDDHSAYVGLSNMYASAGRWDGVKKVRERMRERGLRKNPGCSWTEIDKQVHHFFAEDFSHTHIHWIFECLEGLLIHMEDRLEELGTEMI</sequence>
<dbReference type="FunFam" id="1.25.40.10:FF:000158">
    <property type="entry name" value="pentatricopeptide repeat-containing protein At2g33680"/>
    <property type="match status" value="1"/>
</dbReference>
<dbReference type="GO" id="GO:0009451">
    <property type="term" value="P:RNA modification"/>
    <property type="evidence" value="ECO:0007669"/>
    <property type="project" value="InterPro"/>
</dbReference>
<feature type="repeat" description="PPR" evidence="2">
    <location>
        <begin position="373"/>
        <end position="407"/>
    </location>
</feature>
<dbReference type="FunFam" id="1.25.40.10:FF:000284">
    <property type="entry name" value="Pentatricopeptide repeat-containing protein"/>
    <property type="match status" value="1"/>
</dbReference>
<feature type="repeat" description="PPR" evidence="2">
    <location>
        <begin position="474"/>
        <end position="508"/>
    </location>
</feature>
<evidence type="ECO:0000256" key="2">
    <source>
        <dbReference type="PROSITE-ProRule" id="PRU00708"/>
    </source>
</evidence>
<dbReference type="Proteomes" id="UP001418222">
    <property type="component" value="Unassembled WGS sequence"/>
</dbReference>
<gene>
    <name evidence="3" type="primary">PCMP-E14</name>
    <name evidence="3" type="ORF">KSP39_PZI011800</name>
</gene>
<comment type="caution">
    <text evidence="3">The sequence shown here is derived from an EMBL/GenBank/DDBJ whole genome shotgun (WGS) entry which is preliminary data.</text>
</comment>
<evidence type="ECO:0000313" key="3">
    <source>
        <dbReference type="EMBL" id="KAK8937081.1"/>
    </source>
</evidence>
<dbReference type="GO" id="GO:0099402">
    <property type="term" value="P:plant organ development"/>
    <property type="evidence" value="ECO:0007669"/>
    <property type="project" value="UniProtKB-ARBA"/>
</dbReference>
<dbReference type="InterPro" id="IPR046848">
    <property type="entry name" value="E_motif"/>
</dbReference>
<dbReference type="SUPFAM" id="SSF48452">
    <property type="entry name" value="TPR-like"/>
    <property type="match status" value="1"/>
</dbReference>
<dbReference type="Pfam" id="PF13041">
    <property type="entry name" value="PPR_2"/>
    <property type="match status" value="4"/>
</dbReference>
<dbReference type="AlphaFoldDB" id="A0AAP0BEZ6"/>
<dbReference type="Pfam" id="PF20431">
    <property type="entry name" value="E_motif"/>
    <property type="match status" value="1"/>
</dbReference>
<feature type="repeat" description="PPR" evidence="2">
    <location>
        <begin position="206"/>
        <end position="240"/>
    </location>
</feature>
<dbReference type="GO" id="GO:0003723">
    <property type="term" value="F:RNA binding"/>
    <property type="evidence" value="ECO:0007669"/>
    <property type="project" value="InterPro"/>
</dbReference>
<feature type="repeat" description="PPR" evidence="2">
    <location>
        <begin position="171"/>
        <end position="205"/>
    </location>
</feature>
<keyword evidence="4" id="KW-1185">Reference proteome</keyword>
<feature type="repeat" description="PPR" evidence="2">
    <location>
        <begin position="140"/>
        <end position="170"/>
    </location>
</feature>
<feature type="repeat" description="PPR" evidence="2">
    <location>
        <begin position="272"/>
        <end position="306"/>
    </location>
</feature>
<feature type="repeat" description="PPR" evidence="2">
    <location>
        <begin position="612"/>
        <end position="646"/>
    </location>
</feature>
<evidence type="ECO:0000313" key="4">
    <source>
        <dbReference type="Proteomes" id="UP001418222"/>
    </source>
</evidence>
<proteinExistence type="predicted"/>
<dbReference type="PANTHER" id="PTHR47926">
    <property type="entry name" value="PENTATRICOPEPTIDE REPEAT-CONTAINING PROTEIN"/>
    <property type="match status" value="1"/>
</dbReference>
<dbReference type="NCBIfam" id="TIGR00756">
    <property type="entry name" value="PPR"/>
    <property type="match status" value="5"/>
</dbReference>
<evidence type="ECO:0000256" key="1">
    <source>
        <dbReference type="ARBA" id="ARBA00022737"/>
    </source>
</evidence>
<keyword evidence="1" id="KW-0677">Repeat</keyword>
<dbReference type="FunFam" id="1.25.40.10:FF:000344">
    <property type="entry name" value="Pentatricopeptide repeat-containing protein"/>
    <property type="match status" value="1"/>
</dbReference>
<reference evidence="3 4" key="1">
    <citation type="journal article" date="2022" name="Nat. Plants">
        <title>Genomes of leafy and leafless Platanthera orchids illuminate the evolution of mycoheterotrophy.</title>
        <authorList>
            <person name="Li M.H."/>
            <person name="Liu K.W."/>
            <person name="Li Z."/>
            <person name="Lu H.C."/>
            <person name="Ye Q.L."/>
            <person name="Zhang D."/>
            <person name="Wang J.Y."/>
            <person name="Li Y.F."/>
            <person name="Zhong Z.M."/>
            <person name="Liu X."/>
            <person name="Yu X."/>
            <person name="Liu D.K."/>
            <person name="Tu X.D."/>
            <person name="Liu B."/>
            <person name="Hao Y."/>
            <person name="Liao X.Y."/>
            <person name="Jiang Y.T."/>
            <person name="Sun W.H."/>
            <person name="Chen J."/>
            <person name="Chen Y.Q."/>
            <person name="Ai Y."/>
            <person name="Zhai J.W."/>
            <person name="Wu S.S."/>
            <person name="Zhou Z."/>
            <person name="Hsiao Y.Y."/>
            <person name="Wu W.L."/>
            <person name="Chen Y.Y."/>
            <person name="Lin Y.F."/>
            <person name="Hsu J.L."/>
            <person name="Li C.Y."/>
            <person name="Wang Z.W."/>
            <person name="Zhao X."/>
            <person name="Zhong W.Y."/>
            <person name="Ma X.K."/>
            <person name="Ma L."/>
            <person name="Huang J."/>
            <person name="Chen G.Z."/>
            <person name="Huang M.Z."/>
            <person name="Huang L."/>
            <person name="Peng D.H."/>
            <person name="Luo Y.B."/>
            <person name="Zou S.Q."/>
            <person name="Chen S.P."/>
            <person name="Lan S."/>
            <person name="Tsai W.C."/>
            <person name="Van de Peer Y."/>
            <person name="Liu Z.J."/>
        </authorList>
    </citation>
    <scope>NUCLEOTIDE SEQUENCE [LARGE SCALE GENOMIC DNA]</scope>
    <source>
        <strain evidence="3">Lor287</strain>
    </source>
</reference>
<protein>
    <submittedName>
        <fullName evidence="3">Pentatricopeptide repeat-containing protein</fullName>
    </submittedName>
</protein>
<name>A0AAP0BEZ6_9ASPA</name>
<dbReference type="PROSITE" id="PS51375">
    <property type="entry name" value="PPR"/>
    <property type="match status" value="7"/>
</dbReference>
<accession>A0AAP0BEZ6</accession>
<dbReference type="InterPro" id="IPR011990">
    <property type="entry name" value="TPR-like_helical_dom_sf"/>
</dbReference>
<dbReference type="Gene3D" id="1.25.40.10">
    <property type="entry name" value="Tetratricopeptide repeat domain"/>
    <property type="match status" value="6"/>
</dbReference>
<organism evidence="3 4">
    <name type="scientific">Platanthera zijinensis</name>
    <dbReference type="NCBI Taxonomy" id="2320716"/>
    <lineage>
        <taxon>Eukaryota</taxon>
        <taxon>Viridiplantae</taxon>
        <taxon>Streptophyta</taxon>
        <taxon>Embryophyta</taxon>
        <taxon>Tracheophyta</taxon>
        <taxon>Spermatophyta</taxon>
        <taxon>Magnoliopsida</taxon>
        <taxon>Liliopsida</taxon>
        <taxon>Asparagales</taxon>
        <taxon>Orchidaceae</taxon>
        <taxon>Orchidoideae</taxon>
        <taxon>Orchideae</taxon>
        <taxon>Orchidinae</taxon>
        <taxon>Platanthera</taxon>
    </lineage>
</organism>
<dbReference type="InterPro" id="IPR046960">
    <property type="entry name" value="PPR_At4g14850-like_plant"/>
</dbReference>
<dbReference type="EMBL" id="JBBWWQ010000010">
    <property type="protein sequence ID" value="KAK8937081.1"/>
    <property type="molecule type" value="Genomic_DNA"/>
</dbReference>
<dbReference type="PANTHER" id="PTHR47926:SF452">
    <property type="entry name" value="PENTATRICOPEPTIDE REPEAT-CONTAINING PROTEIN"/>
    <property type="match status" value="1"/>
</dbReference>
<dbReference type="FunFam" id="1.25.40.10:FF:000361">
    <property type="entry name" value="Pentatricopeptide repeat-containing protein chloroplastic"/>
    <property type="match status" value="1"/>
</dbReference>